<dbReference type="GO" id="GO:0002229">
    <property type="term" value="P:defense response to oomycetes"/>
    <property type="evidence" value="ECO:0007669"/>
    <property type="project" value="UniProtKB-ARBA"/>
</dbReference>
<keyword evidence="16" id="KW-1185">Reference proteome</keyword>
<comment type="similarity">
    <text evidence="3">In the C-terminal section; belongs to the protein kinase superfamily. Ser/Thr protein kinase family.</text>
</comment>
<comment type="subcellular location">
    <subcellularLocation>
        <location evidence="1">Cell membrane</location>
        <topology evidence="1">Single-pass type I membrane protein</topology>
    </subcellularLocation>
</comment>
<dbReference type="PROSITE" id="PS50011">
    <property type="entry name" value="PROTEIN_KINASE_DOM"/>
    <property type="match status" value="1"/>
</dbReference>
<keyword evidence="6" id="KW-0732">Signal</keyword>
<evidence type="ECO:0000256" key="1">
    <source>
        <dbReference type="ARBA" id="ARBA00004251"/>
    </source>
</evidence>
<evidence type="ECO:0000256" key="12">
    <source>
        <dbReference type="ARBA" id="ARBA00023180"/>
    </source>
</evidence>
<evidence type="ECO:0000256" key="13">
    <source>
        <dbReference type="SAM" id="MobiDB-lite"/>
    </source>
</evidence>
<accession>A0A0E0B281</accession>
<protein>
    <recommendedName>
        <fullName evidence="14">Protein kinase domain-containing protein</fullName>
    </recommendedName>
</protein>
<feature type="compositionally biased region" description="Low complexity" evidence="13">
    <location>
        <begin position="175"/>
        <end position="199"/>
    </location>
</feature>
<keyword evidence="10" id="KW-0472">Membrane</keyword>
<evidence type="ECO:0000256" key="2">
    <source>
        <dbReference type="ARBA" id="ARBA00008536"/>
    </source>
</evidence>
<dbReference type="eggNOG" id="ENOG502QTX3">
    <property type="taxonomic scope" value="Eukaryota"/>
</dbReference>
<evidence type="ECO:0000256" key="3">
    <source>
        <dbReference type="ARBA" id="ARBA00010217"/>
    </source>
</evidence>
<dbReference type="Gene3D" id="1.10.510.10">
    <property type="entry name" value="Transferase(Phosphotransferase) domain 1"/>
    <property type="match status" value="1"/>
</dbReference>
<evidence type="ECO:0000256" key="11">
    <source>
        <dbReference type="ARBA" id="ARBA00023170"/>
    </source>
</evidence>
<evidence type="ECO:0000256" key="10">
    <source>
        <dbReference type="ARBA" id="ARBA00023136"/>
    </source>
</evidence>
<organism evidence="15">
    <name type="scientific">Oryza glumipatula</name>
    <dbReference type="NCBI Taxonomy" id="40148"/>
    <lineage>
        <taxon>Eukaryota</taxon>
        <taxon>Viridiplantae</taxon>
        <taxon>Streptophyta</taxon>
        <taxon>Embryophyta</taxon>
        <taxon>Tracheophyta</taxon>
        <taxon>Spermatophyta</taxon>
        <taxon>Magnoliopsida</taxon>
        <taxon>Liliopsida</taxon>
        <taxon>Poales</taxon>
        <taxon>Poaceae</taxon>
        <taxon>BOP clade</taxon>
        <taxon>Oryzoideae</taxon>
        <taxon>Oryzeae</taxon>
        <taxon>Oryzinae</taxon>
        <taxon>Oryza</taxon>
    </lineage>
</organism>
<evidence type="ECO:0000256" key="5">
    <source>
        <dbReference type="ARBA" id="ARBA00022692"/>
    </source>
</evidence>
<dbReference type="InterPro" id="IPR011009">
    <property type="entry name" value="Kinase-like_dom_sf"/>
</dbReference>
<keyword evidence="7" id="KW-0547">Nucleotide-binding</keyword>
<feature type="region of interest" description="Disordered" evidence="13">
    <location>
        <begin position="167"/>
        <end position="199"/>
    </location>
</feature>
<keyword evidence="9" id="KW-1133">Transmembrane helix</keyword>
<evidence type="ECO:0000256" key="7">
    <source>
        <dbReference type="ARBA" id="ARBA00022741"/>
    </source>
</evidence>
<reference evidence="15" key="1">
    <citation type="submission" date="2015-04" db="UniProtKB">
        <authorList>
            <consortium name="EnsemblPlants"/>
        </authorList>
    </citation>
    <scope>IDENTIFICATION</scope>
</reference>
<dbReference type="AlphaFoldDB" id="A0A0E0B281"/>
<feature type="domain" description="Protein kinase" evidence="14">
    <location>
        <begin position="1"/>
        <end position="152"/>
    </location>
</feature>
<evidence type="ECO:0000256" key="8">
    <source>
        <dbReference type="ARBA" id="ARBA00022840"/>
    </source>
</evidence>
<reference evidence="15" key="2">
    <citation type="submission" date="2018-05" db="EMBL/GenBank/DDBJ databases">
        <title>OgluRS3 (Oryza glumaepatula Reference Sequence Version 3).</title>
        <authorList>
            <person name="Zhang J."/>
            <person name="Kudrna D."/>
            <person name="Lee S."/>
            <person name="Talag J."/>
            <person name="Welchert J."/>
            <person name="Wing R.A."/>
        </authorList>
    </citation>
    <scope>NUCLEOTIDE SEQUENCE [LARGE SCALE GENOMIC DNA]</scope>
</reference>
<evidence type="ECO:0000313" key="15">
    <source>
        <dbReference type="EnsemblPlants" id="OGLUM09G08420.1"/>
    </source>
</evidence>
<dbReference type="InterPro" id="IPR000719">
    <property type="entry name" value="Prot_kinase_dom"/>
</dbReference>
<dbReference type="Pfam" id="PF00069">
    <property type="entry name" value="Pkinase"/>
    <property type="match status" value="1"/>
</dbReference>
<keyword evidence="4" id="KW-1003">Cell membrane</keyword>
<dbReference type="InterPro" id="IPR050528">
    <property type="entry name" value="L-type_Lectin-RKs"/>
</dbReference>
<dbReference type="STRING" id="40148.A0A0E0B281"/>
<keyword evidence="8" id="KW-0067">ATP-binding</keyword>
<keyword evidence="11" id="KW-0675">Receptor</keyword>
<dbReference type="HOGENOM" id="CLU_000288_21_4_1"/>
<name>A0A0E0B281_9ORYZ</name>
<dbReference type="PANTHER" id="PTHR27007">
    <property type="match status" value="1"/>
</dbReference>
<evidence type="ECO:0000256" key="4">
    <source>
        <dbReference type="ARBA" id="ARBA00022475"/>
    </source>
</evidence>
<keyword evidence="5" id="KW-0812">Transmembrane</keyword>
<dbReference type="Proteomes" id="UP000026961">
    <property type="component" value="Chromosome 9"/>
</dbReference>
<evidence type="ECO:0000313" key="16">
    <source>
        <dbReference type="Proteomes" id="UP000026961"/>
    </source>
</evidence>
<dbReference type="Gramene" id="OGLUM09G08420.1">
    <property type="protein sequence ID" value="OGLUM09G08420.1"/>
    <property type="gene ID" value="OGLUM09G08420"/>
</dbReference>
<dbReference type="GO" id="GO:0005886">
    <property type="term" value="C:plasma membrane"/>
    <property type="evidence" value="ECO:0007669"/>
    <property type="project" value="UniProtKB-SubCell"/>
</dbReference>
<evidence type="ECO:0000256" key="9">
    <source>
        <dbReference type="ARBA" id="ARBA00022989"/>
    </source>
</evidence>
<keyword evidence="12" id="KW-0325">Glycoprotein</keyword>
<sequence length="199" mass="21488">MLDTSYNTKLGDFGLARLVDHGTGPCTTNLIQGTAGYIDPEFVNTRQRSTQSDIYSFGIVLLEIVSGRQPVVNHEGVPPFMLLKWVWGLYRRNMTLDAADGRLRGGDGLYERQMERALVVGLWCAHPDLGQRPSIAQAMHVLQSEDAKLPALSLEMYTAPPLNLGVGGNRGGDNSSNFSSGVPSSATTGTTRSTGSFVN</sequence>
<evidence type="ECO:0000259" key="14">
    <source>
        <dbReference type="PROSITE" id="PS50011"/>
    </source>
</evidence>
<comment type="similarity">
    <text evidence="2">In the N-terminal section; belongs to the leguminous lectin family.</text>
</comment>
<proteinExistence type="inferred from homology"/>
<dbReference type="FunFam" id="1.10.510.10:FF:000240">
    <property type="entry name" value="Lectin-domain containing receptor kinase A4.3"/>
    <property type="match status" value="1"/>
</dbReference>
<dbReference type="GO" id="GO:0005524">
    <property type="term" value="F:ATP binding"/>
    <property type="evidence" value="ECO:0007669"/>
    <property type="project" value="UniProtKB-KW"/>
</dbReference>
<dbReference type="EnsemblPlants" id="OGLUM09G08420.1">
    <property type="protein sequence ID" value="OGLUM09G08420.1"/>
    <property type="gene ID" value="OGLUM09G08420"/>
</dbReference>
<evidence type="ECO:0000256" key="6">
    <source>
        <dbReference type="ARBA" id="ARBA00022729"/>
    </source>
</evidence>
<dbReference type="SUPFAM" id="SSF56112">
    <property type="entry name" value="Protein kinase-like (PK-like)"/>
    <property type="match status" value="1"/>
</dbReference>
<dbReference type="GO" id="GO:0004672">
    <property type="term" value="F:protein kinase activity"/>
    <property type="evidence" value="ECO:0007669"/>
    <property type="project" value="InterPro"/>
</dbReference>